<evidence type="ECO:0000259" key="2">
    <source>
        <dbReference type="Pfam" id="PF11887"/>
    </source>
</evidence>
<dbReference type="InterPro" id="IPR052336">
    <property type="entry name" value="MlaD_Phospholipid_Transporter"/>
</dbReference>
<dbReference type="NCBIfam" id="TIGR00996">
    <property type="entry name" value="Mtu_fam_mce"/>
    <property type="match status" value="1"/>
</dbReference>
<keyword evidence="4" id="KW-1185">Reference proteome</keyword>
<proteinExistence type="predicted"/>
<protein>
    <submittedName>
        <fullName evidence="3">MCE family protein</fullName>
    </submittedName>
</protein>
<sequence length="347" mass="36795">MRPRSTASRGAVLSMVVFFVVAAVLAYGTWSTLSNNLPGDTEEYSAVFTDVSGLTPGSEARIAGVPIGRVDSVHVTDSGQALVRFAIDRSVALTASTNVAVRYKDLTGRRYLSLYQPDAAPPGAALAPGATIPVARTQPALDLDQLFGSFQPLLQGLSPEQVNRLSTEFIQVLQGEGSTVLMLLEDVASFTAAIADRDEVIGEVIDNLSAGIASLDDGQGTLAASLDSAHRLVAAMNADRKVLAKGLRDTDAVAAQATDLLSALRPPLMDAADQLRRVTATVNKPANSTRLDGMMQELPKAYLRMSGAGSYGTFYNFWMCGLGLTFDELGPTVTVPMQVLDQPRCKE</sequence>
<reference evidence="3 4" key="1">
    <citation type="submission" date="2024-10" db="EMBL/GenBank/DDBJ databases">
        <title>The Natural Products Discovery Center: Release of the First 8490 Sequenced Strains for Exploring Actinobacteria Biosynthetic Diversity.</title>
        <authorList>
            <person name="Kalkreuter E."/>
            <person name="Kautsar S.A."/>
            <person name="Yang D."/>
            <person name="Bader C.D."/>
            <person name="Teijaro C.N."/>
            <person name="Fluegel L."/>
            <person name="Davis C.M."/>
            <person name="Simpson J.R."/>
            <person name="Lauterbach L."/>
            <person name="Steele A.D."/>
            <person name="Gui C."/>
            <person name="Meng S."/>
            <person name="Li G."/>
            <person name="Viehrig K."/>
            <person name="Ye F."/>
            <person name="Su P."/>
            <person name="Kiefer A.F."/>
            <person name="Nichols A."/>
            <person name="Cepeda A.J."/>
            <person name="Yan W."/>
            <person name="Fan B."/>
            <person name="Jiang Y."/>
            <person name="Adhikari A."/>
            <person name="Zheng C.-J."/>
            <person name="Schuster L."/>
            <person name="Cowan T.M."/>
            <person name="Smanski M.J."/>
            <person name="Chevrette M.G."/>
            <person name="De Carvalho L.P.S."/>
            <person name="Shen B."/>
        </authorList>
    </citation>
    <scope>NUCLEOTIDE SEQUENCE [LARGE SCALE GENOMIC DNA]</scope>
    <source>
        <strain evidence="3 4">NPDC049639</strain>
    </source>
</reference>
<dbReference type="InterPro" id="IPR003399">
    <property type="entry name" value="Mce/MlaD"/>
</dbReference>
<name>A0ABW8AV00_9ACTN</name>
<feature type="domain" description="Mce/MlaD" evidence="1">
    <location>
        <begin position="41"/>
        <end position="115"/>
    </location>
</feature>
<evidence type="ECO:0000259" key="1">
    <source>
        <dbReference type="Pfam" id="PF02470"/>
    </source>
</evidence>
<comment type="caution">
    <text evidence="3">The sequence shown here is derived from an EMBL/GenBank/DDBJ whole genome shotgun (WGS) entry which is preliminary data.</text>
</comment>
<organism evidence="3 4">
    <name type="scientific">Spongisporangium articulatum</name>
    <dbReference type="NCBI Taxonomy" id="3362603"/>
    <lineage>
        <taxon>Bacteria</taxon>
        <taxon>Bacillati</taxon>
        <taxon>Actinomycetota</taxon>
        <taxon>Actinomycetes</taxon>
        <taxon>Kineosporiales</taxon>
        <taxon>Kineosporiaceae</taxon>
        <taxon>Spongisporangium</taxon>
    </lineage>
</organism>
<evidence type="ECO:0000313" key="3">
    <source>
        <dbReference type="EMBL" id="MFI7589702.1"/>
    </source>
</evidence>
<evidence type="ECO:0000313" key="4">
    <source>
        <dbReference type="Proteomes" id="UP001612915"/>
    </source>
</evidence>
<dbReference type="PANTHER" id="PTHR33371:SF17">
    <property type="entry name" value="MCE-FAMILY PROTEIN MCE1B"/>
    <property type="match status" value="1"/>
</dbReference>
<dbReference type="EMBL" id="JBITLV010000009">
    <property type="protein sequence ID" value="MFI7589702.1"/>
    <property type="molecule type" value="Genomic_DNA"/>
</dbReference>
<dbReference type="PANTHER" id="PTHR33371">
    <property type="entry name" value="INTERMEMBRANE PHOSPHOLIPID TRANSPORT SYSTEM BINDING PROTEIN MLAD-RELATED"/>
    <property type="match status" value="1"/>
</dbReference>
<dbReference type="Pfam" id="PF11887">
    <property type="entry name" value="Mce4_CUP1"/>
    <property type="match status" value="1"/>
</dbReference>
<dbReference type="RefSeq" id="WP_398284306.1">
    <property type="nucleotide sequence ID" value="NZ_JBITLV010000009.1"/>
</dbReference>
<feature type="domain" description="Mammalian cell entry C-terminal" evidence="2">
    <location>
        <begin position="125"/>
        <end position="308"/>
    </location>
</feature>
<dbReference type="Pfam" id="PF02470">
    <property type="entry name" value="MlaD"/>
    <property type="match status" value="1"/>
</dbReference>
<dbReference type="InterPro" id="IPR005693">
    <property type="entry name" value="Mce"/>
</dbReference>
<accession>A0ABW8AV00</accession>
<gene>
    <name evidence="3" type="ORF">ACIB24_21755</name>
</gene>
<dbReference type="InterPro" id="IPR024516">
    <property type="entry name" value="Mce_C"/>
</dbReference>
<dbReference type="Proteomes" id="UP001612915">
    <property type="component" value="Unassembled WGS sequence"/>
</dbReference>